<gene>
    <name evidence="1" type="ORF">GCM10010387_07600</name>
</gene>
<dbReference type="AlphaFoldDB" id="A0A918PQJ4"/>
<keyword evidence="2" id="KW-1185">Reference proteome</keyword>
<evidence type="ECO:0000313" key="2">
    <source>
        <dbReference type="Proteomes" id="UP000630936"/>
    </source>
</evidence>
<name>A0A918PQJ4_9ACTN</name>
<reference evidence="1" key="2">
    <citation type="submission" date="2020-09" db="EMBL/GenBank/DDBJ databases">
        <authorList>
            <person name="Sun Q."/>
            <person name="Ohkuma M."/>
        </authorList>
    </citation>
    <scope>NUCLEOTIDE SEQUENCE</scope>
    <source>
        <strain evidence="1">JCM 4988</strain>
    </source>
</reference>
<dbReference type="EMBL" id="BMWG01000002">
    <property type="protein sequence ID" value="GGZ17787.1"/>
    <property type="molecule type" value="Genomic_DNA"/>
</dbReference>
<reference evidence="1" key="1">
    <citation type="journal article" date="2014" name="Int. J. Syst. Evol. Microbiol.">
        <title>Complete genome sequence of Corynebacterium casei LMG S-19264T (=DSM 44701T), isolated from a smear-ripened cheese.</title>
        <authorList>
            <consortium name="US DOE Joint Genome Institute (JGI-PGF)"/>
            <person name="Walter F."/>
            <person name="Albersmeier A."/>
            <person name="Kalinowski J."/>
            <person name="Ruckert C."/>
        </authorList>
    </citation>
    <scope>NUCLEOTIDE SEQUENCE</scope>
    <source>
        <strain evidence="1">JCM 4988</strain>
    </source>
</reference>
<sequence length="108" mass="11970">MSMDSSGSTVPARNWYFNLVLQDIITEEQSDALAQVAGFHDGRISLVESPERSWFTCSFEAETLTRAIADALARFEDFPGVLVQSVELDPISLEYNEMTTPAVVRLPA</sequence>
<proteinExistence type="predicted"/>
<evidence type="ECO:0000313" key="1">
    <source>
        <dbReference type="EMBL" id="GGZ17787.1"/>
    </source>
</evidence>
<dbReference type="RefSeq" id="WP_373305498.1">
    <property type="nucleotide sequence ID" value="NZ_BMWG01000002.1"/>
</dbReference>
<protein>
    <submittedName>
        <fullName evidence="1">Uncharacterized protein</fullName>
    </submittedName>
</protein>
<accession>A0A918PQJ4</accession>
<organism evidence="1 2">
    <name type="scientific">Streptomyces inusitatus</name>
    <dbReference type="NCBI Taxonomy" id="68221"/>
    <lineage>
        <taxon>Bacteria</taxon>
        <taxon>Bacillati</taxon>
        <taxon>Actinomycetota</taxon>
        <taxon>Actinomycetes</taxon>
        <taxon>Kitasatosporales</taxon>
        <taxon>Streptomycetaceae</taxon>
        <taxon>Streptomyces</taxon>
    </lineage>
</organism>
<dbReference type="Proteomes" id="UP000630936">
    <property type="component" value="Unassembled WGS sequence"/>
</dbReference>
<comment type="caution">
    <text evidence="1">The sequence shown here is derived from an EMBL/GenBank/DDBJ whole genome shotgun (WGS) entry which is preliminary data.</text>
</comment>